<feature type="compositionally biased region" description="Basic and acidic residues" evidence="1">
    <location>
        <begin position="123"/>
        <end position="135"/>
    </location>
</feature>
<name>A0A7E5WZQ9_TRINI</name>
<keyword evidence="2" id="KW-0732">Signal</keyword>
<dbReference type="Proteomes" id="UP000322000">
    <property type="component" value="Chromosome 2"/>
</dbReference>
<feature type="compositionally biased region" description="Basic and acidic residues" evidence="1">
    <location>
        <begin position="423"/>
        <end position="435"/>
    </location>
</feature>
<dbReference type="GeneID" id="113507021"/>
<feature type="region of interest" description="Disordered" evidence="1">
    <location>
        <begin position="979"/>
        <end position="1002"/>
    </location>
</feature>
<feature type="chain" id="PRO_5028982099" evidence="2">
    <location>
        <begin position="23"/>
        <end position="2600"/>
    </location>
</feature>
<feature type="compositionally biased region" description="Polar residues" evidence="1">
    <location>
        <begin position="987"/>
        <end position="1001"/>
    </location>
</feature>
<feature type="region of interest" description="Disordered" evidence="1">
    <location>
        <begin position="394"/>
        <end position="513"/>
    </location>
</feature>
<feature type="region of interest" description="Disordered" evidence="1">
    <location>
        <begin position="1127"/>
        <end position="1150"/>
    </location>
</feature>
<feature type="region of interest" description="Disordered" evidence="1">
    <location>
        <begin position="2477"/>
        <end position="2546"/>
    </location>
</feature>
<feature type="region of interest" description="Disordered" evidence="1">
    <location>
        <begin position="2294"/>
        <end position="2318"/>
    </location>
</feature>
<evidence type="ECO:0000313" key="4">
    <source>
        <dbReference type="RefSeq" id="XP_026745681.1"/>
    </source>
</evidence>
<feature type="compositionally biased region" description="Basic and acidic residues" evidence="1">
    <location>
        <begin position="497"/>
        <end position="506"/>
    </location>
</feature>
<feature type="compositionally biased region" description="Polar residues" evidence="1">
    <location>
        <begin position="91"/>
        <end position="102"/>
    </location>
</feature>
<feature type="compositionally biased region" description="Low complexity" evidence="1">
    <location>
        <begin position="463"/>
        <end position="478"/>
    </location>
</feature>
<feature type="compositionally biased region" description="Basic and acidic residues" evidence="1">
    <location>
        <begin position="686"/>
        <end position="695"/>
    </location>
</feature>
<feature type="region of interest" description="Disordered" evidence="1">
    <location>
        <begin position="686"/>
        <end position="764"/>
    </location>
</feature>
<feature type="region of interest" description="Disordered" evidence="1">
    <location>
        <begin position="2098"/>
        <end position="2118"/>
    </location>
</feature>
<keyword evidence="3" id="KW-1185">Reference proteome</keyword>
<accession>A0A7E5WZQ9</accession>
<dbReference type="InParanoid" id="A0A7E5WZQ9"/>
<evidence type="ECO:0000256" key="1">
    <source>
        <dbReference type="SAM" id="MobiDB-lite"/>
    </source>
</evidence>
<dbReference type="OrthoDB" id="7701360at2759"/>
<feature type="compositionally biased region" description="Low complexity" evidence="1">
    <location>
        <begin position="2196"/>
        <end position="2224"/>
    </location>
</feature>
<feature type="compositionally biased region" description="Low complexity" evidence="1">
    <location>
        <begin position="1846"/>
        <end position="1868"/>
    </location>
</feature>
<reference evidence="4" key="1">
    <citation type="submission" date="2025-08" db="UniProtKB">
        <authorList>
            <consortium name="RefSeq"/>
        </authorList>
    </citation>
    <scope>IDENTIFICATION</scope>
</reference>
<feature type="region of interest" description="Disordered" evidence="1">
    <location>
        <begin position="2444"/>
        <end position="2464"/>
    </location>
</feature>
<feature type="compositionally biased region" description="Polar residues" evidence="1">
    <location>
        <begin position="146"/>
        <end position="155"/>
    </location>
</feature>
<evidence type="ECO:0000313" key="3">
    <source>
        <dbReference type="Proteomes" id="UP000322000"/>
    </source>
</evidence>
<feature type="compositionally biased region" description="Polar residues" evidence="1">
    <location>
        <begin position="48"/>
        <end position="58"/>
    </location>
</feature>
<feature type="region of interest" description="Disordered" evidence="1">
    <location>
        <begin position="2191"/>
        <end position="2229"/>
    </location>
</feature>
<feature type="region of interest" description="Disordered" evidence="1">
    <location>
        <begin position="569"/>
        <end position="595"/>
    </location>
</feature>
<organism evidence="3 4">
    <name type="scientific">Trichoplusia ni</name>
    <name type="common">Cabbage looper</name>
    <dbReference type="NCBI Taxonomy" id="7111"/>
    <lineage>
        <taxon>Eukaryota</taxon>
        <taxon>Metazoa</taxon>
        <taxon>Ecdysozoa</taxon>
        <taxon>Arthropoda</taxon>
        <taxon>Hexapoda</taxon>
        <taxon>Insecta</taxon>
        <taxon>Pterygota</taxon>
        <taxon>Neoptera</taxon>
        <taxon>Endopterygota</taxon>
        <taxon>Lepidoptera</taxon>
        <taxon>Glossata</taxon>
        <taxon>Ditrysia</taxon>
        <taxon>Noctuoidea</taxon>
        <taxon>Noctuidae</taxon>
        <taxon>Plusiinae</taxon>
        <taxon>Trichoplusia</taxon>
    </lineage>
</organism>
<evidence type="ECO:0000256" key="2">
    <source>
        <dbReference type="SAM" id="SignalP"/>
    </source>
</evidence>
<dbReference type="KEGG" id="tnl:113507021"/>
<proteinExistence type="predicted"/>
<feature type="region of interest" description="Disordered" evidence="1">
    <location>
        <begin position="1956"/>
        <end position="1980"/>
    </location>
</feature>
<feature type="compositionally biased region" description="Polar residues" evidence="1">
    <location>
        <begin position="2108"/>
        <end position="2118"/>
    </location>
</feature>
<feature type="compositionally biased region" description="Pro residues" evidence="1">
    <location>
        <begin position="954"/>
        <end position="963"/>
    </location>
</feature>
<feature type="region of interest" description="Disordered" evidence="1">
    <location>
        <begin position="331"/>
        <end position="356"/>
    </location>
</feature>
<feature type="region of interest" description="Disordered" evidence="1">
    <location>
        <begin position="25"/>
        <end position="161"/>
    </location>
</feature>
<feature type="region of interest" description="Disordered" evidence="1">
    <location>
        <begin position="1709"/>
        <end position="1791"/>
    </location>
</feature>
<feature type="region of interest" description="Disordered" evidence="1">
    <location>
        <begin position="947"/>
        <end position="967"/>
    </location>
</feature>
<feature type="compositionally biased region" description="Polar residues" evidence="1">
    <location>
        <begin position="741"/>
        <end position="754"/>
    </location>
</feature>
<sequence>MRMRAGVWWSAAALTLLAVTSALRTTQVEGASRTSRRLPAPTAADGNNVPSSGQETVQPTFRPRTSRRREETTTAPREVTRTRTRYRPEVATTTEQPQASSAKNERFDSRRTRTRSQPINNEPNKDASLTRESSIRNRSRGGSRRPTSAATSTQAPVELTSPIIDESRIEVINSNLDDITKITKEDTATTQFRRRSSVAPSTESVAPRKSRGRVNNRANARSLDLAVSGTTNTLSIADPTTARTSADLRNSRKLRYKTRPSETDTNLTGEGLVTANEVIKSSQNKESITSQAETQTAAPTVVETIVQQSTEPNKPKTTTLKVTKVVRRPLGRGKLNFRPTVTLPKTPVEDDISEDDNYPESFKALIQAKNASTQASSPTSESLSLKASQKVYKSFSSSPQSTLTGPGTNKYSRLRNKAAAENSKNEKEDSERKAFETTVAPEASKPTSEYKPRGSYAPRSRKSTFTSSSTSNSNSQSTEKPIFKYSRKFKASTTESPKSEVIKSKTVDSNNAVKKSFVRPAVYSRKFKGKSLSSTEMSSTESVKNEISENIPKKMTLPRTSYYSRLRNNVKNETTTTTTESVTEASSETPPKKTEETLDTPLVYALLNNSEEGEAVRVAKQPENNNNQMFLISVTSTESFEKTNNDVLNTAEESENMPVINLTPTITSRHDTDRYRYHANYKDHNATNDIEKEKPSSTVFPPVRNLQTRKYGRNRKSKDGSETGSVTTPKPRDRSIRKYSESFSKTTEASTNGITPEPDKSKSRFSSKYRAAYLDKPFYKPTVPTITSSTVEGEEIQLGPDMNAISFTQTRRTLSSADLKLSESLVKPSHVMNVEASHHSPSVTISIFDALAEILTSTPKPRISSTTEVTKIQNLNTDVKQILNGVSSNINVNSVGGLPSLDTLMSTNADVSTTTKSVQPTVQATPNVINSILVEGTVTQSLNTENGNVNPVNTPQPPTPTPTTPVSARRPFAIRVLYSDTEPPTDKPTTASTPTQGSTDSPKMVYNTVSDLLLSNNNLVSSELTSMLSNNIINIIENMDENSRSKLKSLDMAKVLRSLIPRALDGLATVLDNADSIPITTPYSLEDIKDTENIDIDGIESNNALQSVDTASTVNITVDNRIVPNSVTQSPTTVNSPVTQGATTSTRSVSNSQATTVASITTAAVTSEQSSSAAQNTLTTTTAIPASSVSVDTDSVNVDNVSDKLTDTNKLVPLPFLTNFQSGDFTTSDSGEVDDTATTPIIKSLSLASSSVSPPRDNDDIQDPSQISRLQLWVLSKKARVLKMIEDIIRQHNDEIATAPPLTDFVSPSGNINLSERLTNIMNTMISTTESVTTNDVDSSSPMPSQSFVINPLSTLNLETTTSGTPPSLTTMAASSDMVTTTVPSTTVSISSRFGSEEATGSSSDVTTITPENYVTINDITSTTPTPTTDGAPDEVLSRLQDGTVTTTDATTETMETTTAAANAEMTTQLDVETTTVNTDTTTITDASDNNTTQTTVSTLSVGTPAIPKKDYVIFGILPNNTVITPTALNIKSSNGITTTIMPEKSTASHVLNLRTTTMLPSIDEILLNSISSAAKQEMVISEMTSSTREPRILTLDIDPETKQIRTEKPGEGDGGAVFKFIPIDEVMVQPQNTNVLQLASTKSPPSTNSIQSETQSMQTVTEINMQTPPIQIQETTANVATTTTQGTTSVGPETTVVSSLFTSAPVTESITTTEATTLPPTTTTTAAPTTTTTEPTTTITTTTTTTTTTTPAPTTTTTSTTTTTPAPTTTTAQTTTTQLPTTTQPTTTFQPTTLSLQEELKRYQDDVQLLQTLLQATGRNPKTLNLNLNPLGLDDFTTTVRPTTTTRATTTTTRVPTTTRPATTTPTNDPAKLLQALFTNQNNPSTLSIPNLGGNLRVTTRQQATTTSRSIEEDIKQFEADTKLLQALLQATGQNPASLNIPTLDSLTTLRVPTTIQTTPPTTTPITTTTPTTTTRPTTTQTIEDDLKQFQEDTKLLQALLQATGQNPNNLNIPVISGVTSNVRIASNIQTTSLGSNPTTPLNVRPVYTTTNGPVFQTFAPRSVTTTTLQPVTGISTTFQPFNRGRQTTTVRSAPTTLTGRRAPFNGFTSTTEMPSSSTFSVEEDLAFLNNLKTVLKTNPNNEDPEAALANRIIALAVEKSLNEIQTGTSETVRTGKNIDVSGNNLILSTNRPVTTTTTPTTTTTTTTTTTPRPTTTQRPTTTVNGPSIEDDIRQFQEDTKLLQALLKATGQDPSKLNIPTLPNLNVSPNLPNGANDDLNLLSNLLASPSPLNEPFDSLTPKPPANSNVKGSKSSVPTTALPYGAKIAVKDDLKSEQDDEKLLQTLIKLQGAQETTTQKSKLTITGQSSDEALKNLIQQTQPTGGMVSEATRAPMSLSTEYGKSNDALLAALLKEQGFGPTTASSLDEQLRLAALLNQVVVTPKARRTTTPPPPPPPAPRRPILDGLAWLWQQWRETAPGPGGAPRPSRRPEPAPAARPAPSVASSTSNRVNWFGSGPFVGNADDRPTNRIPLEPPRAVASEQSPGRGQLVSAAINVTRAFSQFLGAAIQGAAQTVQSVIRAGQRAASDAYVNGSGGSG</sequence>
<feature type="compositionally biased region" description="Low complexity" evidence="1">
    <location>
        <begin position="573"/>
        <end position="589"/>
    </location>
</feature>
<feature type="compositionally biased region" description="Pro residues" evidence="1">
    <location>
        <begin position="2451"/>
        <end position="2461"/>
    </location>
</feature>
<feature type="signal peptide" evidence="2">
    <location>
        <begin position="1"/>
        <end position="22"/>
    </location>
</feature>
<feature type="compositionally biased region" description="Basic and acidic residues" evidence="1">
    <location>
        <begin position="730"/>
        <end position="740"/>
    </location>
</feature>
<dbReference type="RefSeq" id="XP_026745681.1">
    <property type="nucleotide sequence ID" value="XM_026889880.1"/>
</dbReference>
<feature type="region of interest" description="Disordered" evidence="1">
    <location>
        <begin position="187"/>
        <end position="214"/>
    </location>
</feature>
<feature type="compositionally biased region" description="Polar residues" evidence="1">
    <location>
        <begin position="2306"/>
        <end position="2318"/>
    </location>
</feature>
<feature type="region of interest" description="Disordered" evidence="1">
    <location>
        <begin position="1846"/>
        <end position="1870"/>
    </location>
</feature>
<gene>
    <name evidence="4" type="primary">LOC113507021</name>
</gene>
<feature type="compositionally biased region" description="Polar residues" evidence="1">
    <location>
        <begin position="394"/>
        <end position="411"/>
    </location>
</feature>
<protein>
    <submittedName>
        <fullName evidence="4">Mucin-2-like</fullName>
    </submittedName>
</protein>